<keyword evidence="1" id="KW-0812">Transmembrane</keyword>
<gene>
    <name evidence="2" type="ORF">X777_06859</name>
</gene>
<keyword evidence="1" id="KW-1133">Transmembrane helix</keyword>
<evidence type="ECO:0000313" key="3">
    <source>
        <dbReference type="Proteomes" id="UP000053097"/>
    </source>
</evidence>
<proteinExistence type="predicted"/>
<name>A0A026WCF2_OOCBI</name>
<keyword evidence="3" id="KW-1185">Reference proteome</keyword>
<organism evidence="2 3">
    <name type="scientific">Ooceraea biroi</name>
    <name type="common">Clonal raider ant</name>
    <name type="synonym">Cerapachys biroi</name>
    <dbReference type="NCBI Taxonomy" id="2015173"/>
    <lineage>
        <taxon>Eukaryota</taxon>
        <taxon>Metazoa</taxon>
        <taxon>Ecdysozoa</taxon>
        <taxon>Arthropoda</taxon>
        <taxon>Hexapoda</taxon>
        <taxon>Insecta</taxon>
        <taxon>Pterygota</taxon>
        <taxon>Neoptera</taxon>
        <taxon>Endopterygota</taxon>
        <taxon>Hymenoptera</taxon>
        <taxon>Apocrita</taxon>
        <taxon>Aculeata</taxon>
        <taxon>Formicoidea</taxon>
        <taxon>Formicidae</taxon>
        <taxon>Dorylinae</taxon>
        <taxon>Ooceraea</taxon>
    </lineage>
</organism>
<dbReference type="Proteomes" id="UP000053097">
    <property type="component" value="Unassembled WGS sequence"/>
</dbReference>
<dbReference type="AlphaFoldDB" id="A0A026WCF2"/>
<accession>A0A026WCF2</accession>
<evidence type="ECO:0000256" key="1">
    <source>
        <dbReference type="SAM" id="Phobius"/>
    </source>
</evidence>
<sequence>MIDPLKSLKSFLSYWYFRYMLVTELYMVERWERNFINIFFLAVFTLLFVFNYKVLLPVTQHVVGS</sequence>
<evidence type="ECO:0000313" key="2">
    <source>
        <dbReference type="EMBL" id="EZA53752.1"/>
    </source>
</evidence>
<dbReference type="OMA" id="YMVERWE"/>
<dbReference type="EMBL" id="KK107274">
    <property type="protein sequence ID" value="EZA53752.1"/>
    <property type="molecule type" value="Genomic_DNA"/>
</dbReference>
<feature type="transmembrane region" description="Helical" evidence="1">
    <location>
        <begin position="35"/>
        <end position="55"/>
    </location>
</feature>
<reference evidence="2 3" key="1">
    <citation type="journal article" date="2014" name="Curr. Biol.">
        <title>The genome of the clonal raider ant Cerapachys biroi.</title>
        <authorList>
            <person name="Oxley P.R."/>
            <person name="Ji L."/>
            <person name="Fetter-Pruneda I."/>
            <person name="McKenzie S.K."/>
            <person name="Li C."/>
            <person name="Hu H."/>
            <person name="Zhang G."/>
            <person name="Kronauer D.J."/>
        </authorList>
    </citation>
    <scope>NUCLEOTIDE SEQUENCE [LARGE SCALE GENOMIC DNA]</scope>
</reference>
<protein>
    <recommendedName>
        <fullName evidence="4">Serine palmitoyltransferase small subunit A</fullName>
    </recommendedName>
</protein>
<keyword evidence="1" id="KW-0472">Membrane</keyword>
<evidence type="ECO:0008006" key="4">
    <source>
        <dbReference type="Google" id="ProtNLM"/>
    </source>
</evidence>